<evidence type="ECO:0000313" key="1">
    <source>
        <dbReference type="EMBL" id="KLU88799.1"/>
    </source>
</evidence>
<proteinExistence type="predicted"/>
<reference evidence="3" key="1">
    <citation type="submission" date="2010-05" db="EMBL/GenBank/DDBJ databases">
        <title>The genome sequence of Magnaporthe poae strain ATCC 64411.</title>
        <authorList>
            <person name="Ma L.-J."/>
            <person name="Dead R."/>
            <person name="Young S."/>
            <person name="Zeng Q."/>
            <person name="Koehrsen M."/>
            <person name="Alvarado L."/>
            <person name="Berlin A."/>
            <person name="Chapman S.B."/>
            <person name="Chen Z."/>
            <person name="Freedman E."/>
            <person name="Gellesch M."/>
            <person name="Goldberg J."/>
            <person name="Griggs A."/>
            <person name="Gujja S."/>
            <person name="Heilman E.R."/>
            <person name="Heiman D."/>
            <person name="Hepburn T."/>
            <person name="Howarth C."/>
            <person name="Jen D."/>
            <person name="Larson L."/>
            <person name="Mehta T."/>
            <person name="Neiman D."/>
            <person name="Pearson M."/>
            <person name="Roberts A."/>
            <person name="Saif S."/>
            <person name="Shea T."/>
            <person name="Shenoy N."/>
            <person name="Sisk P."/>
            <person name="Stolte C."/>
            <person name="Sykes S."/>
            <person name="Walk T."/>
            <person name="White J."/>
            <person name="Yandava C."/>
            <person name="Haas B."/>
            <person name="Nusbaum C."/>
            <person name="Birren B."/>
        </authorList>
    </citation>
    <scope>NUCLEOTIDE SEQUENCE [LARGE SCALE GENOMIC DNA]</scope>
    <source>
        <strain evidence="3">ATCC 64411 / 73-15</strain>
    </source>
</reference>
<organism evidence="2 3">
    <name type="scientific">Magnaporthiopsis poae (strain ATCC 64411 / 73-15)</name>
    <name type="common">Kentucky bluegrass fungus</name>
    <name type="synonym">Magnaporthe poae</name>
    <dbReference type="NCBI Taxonomy" id="644358"/>
    <lineage>
        <taxon>Eukaryota</taxon>
        <taxon>Fungi</taxon>
        <taxon>Dikarya</taxon>
        <taxon>Ascomycota</taxon>
        <taxon>Pezizomycotina</taxon>
        <taxon>Sordariomycetes</taxon>
        <taxon>Sordariomycetidae</taxon>
        <taxon>Magnaporthales</taxon>
        <taxon>Magnaporthaceae</taxon>
        <taxon>Magnaporthiopsis</taxon>
    </lineage>
</organism>
<gene>
    <name evidence="1" type="ORF">MAPG_07782</name>
</gene>
<dbReference type="OrthoDB" id="4500473at2759"/>
<dbReference type="EMBL" id="GL876972">
    <property type="protein sequence ID" value="KLU88799.1"/>
    <property type="molecule type" value="Genomic_DNA"/>
</dbReference>
<reference evidence="1" key="2">
    <citation type="submission" date="2010-05" db="EMBL/GenBank/DDBJ databases">
        <title>The Genome Sequence of Magnaporthe poae strain ATCC 64411.</title>
        <authorList>
            <consortium name="The Broad Institute Genome Sequencing Platform"/>
            <consortium name="Broad Institute Genome Sequencing Center for Infectious Disease"/>
            <person name="Ma L.-J."/>
            <person name="Dead R."/>
            <person name="Young S."/>
            <person name="Zeng Q."/>
            <person name="Koehrsen M."/>
            <person name="Alvarado L."/>
            <person name="Berlin A."/>
            <person name="Chapman S.B."/>
            <person name="Chen Z."/>
            <person name="Freedman E."/>
            <person name="Gellesch M."/>
            <person name="Goldberg J."/>
            <person name="Griggs A."/>
            <person name="Gujja S."/>
            <person name="Heilman E.R."/>
            <person name="Heiman D."/>
            <person name="Hepburn T."/>
            <person name="Howarth C."/>
            <person name="Jen D."/>
            <person name="Larson L."/>
            <person name="Mehta T."/>
            <person name="Neiman D."/>
            <person name="Pearson M."/>
            <person name="Roberts A."/>
            <person name="Saif S."/>
            <person name="Shea T."/>
            <person name="Shenoy N."/>
            <person name="Sisk P."/>
            <person name="Stolte C."/>
            <person name="Sykes S."/>
            <person name="Walk T."/>
            <person name="White J."/>
            <person name="Yandava C."/>
            <person name="Haas B."/>
            <person name="Nusbaum C."/>
            <person name="Birren B."/>
        </authorList>
    </citation>
    <scope>NUCLEOTIDE SEQUENCE</scope>
    <source>
        <strain evidence="1">ATCC 64411</strain>
    </source>
</reference>
<protein>
    <submittedName>
        <fullName evidence="1 2">Uncharacterized protein</fullName>
    </submittedName>
</protein>
<name>A0A0C4E5L0_MAGP6</name>
<reference evidence="2" key="4">
    <citation type="journal article" date="2015" name="G3 (Bethesda)">
        <title>Genome sequences of three phytopathogenic species of the Magnaporthaceae family of fungi.</title>
        <authorList>
            <person name="Okagaki L.H."/>
            <person name="Nunes C.C."/>
            <person name="Sailsbery J."/>
            <person name="Clay B."/>
            <person name="Brown D."/>
            <person name="John T."/>
            <person name="Oh Y."/>
            <person name="Young N."/>
            <person name="Fitzgerald M."/>
            <person name="Haas B.J."/>
            <person name="Zeng Q."/>
            <person name="Young S."/>
            <person name="Adiconis X."/>
            <person name="Fan L."/>
            <person name="Levin J.Z."/>
            <person name="Mitchell T.K."/>
            <person name="Okubara P.A."/>
            <person name="Farman M.L."/>
            <person name="Kohn L.M."/>
            <person name="Birren B."/>
            <person name="Ma L.-J."/>
            <person name="Dean R.A."/>
        </authorList>
    </citation>
    <scope>NUCLEOTIDE SEQUENCE</scope>
    <source>
        <strain evidence="2">ATCC 64411 / 73-15</strain>
    </source>
</reference>
<dbReference type="VEuPathDB" id="FungiDB:MAPG_07782"/>
<evidence type="ECO:0000313" key="3">
    <source>
        <dbReference type="Proteomes" id="UP000011715"/>
    </source>
</evidence>
<keyword evidence="3" id="KW-1185">Reference proteome</keyword>
<dbReference type="STRING" id="644358.A0A0C4E5L0"/>
<dbReference type="EnsemblFungi" id="MAPG_07782T0">
    <property type="protein sequence ID" value="MAPG_07782T0"/>
    <property type="gene ID" value="MAPG_07782"/>
</dbReference>
<reference evidence="1" key="3">
    <citation type="submission" date="2011-03" db="EMBL/GenBank/DDBJ databases">
        <title>Annotation of Magnaporthe poae ATCC 64411.</title>
        <authorList>
            <person name="Ma L.-J."/>
            <person name="Dead R."/>
            <person name="Young S.K."/>
            <person name="Zeng Q."/>
            <person name="Gargeya S."/>
            <person name="Fitzgerald M."/>
            <person name="Haas B."/>
            <person name="Abouelleil A."/>
            <person name="Alvarado L."/>
            <person name="Arachchi H.M."/>
            <person name="Berlin A."/>
            <person name="Brown A."/>
            <person name="Chapman S.B."/>
            <person name="Chen Z."/>
            <person name="Dunbar C."/>
            <person name="Freedman E."/>
            <person name="Gearin G."/>
            <person name="Gellesch M."/>
            <person name="Goldberg J."/>
            <person name="Griggs A."/>
            <person name="Gujja S."/>
            <person name="Heiman D."/>
            <person name="Howarth C."/>
            <person name="Larson L."/>
            <person name="Lui A."/>
            <person name="MacDonald P.J.P."/>
            <person name="Mehta T."/>
            <person name="Montmayeur A."/>
            <person name="Murphy C."/>
            <person name="Neiman D."/>
            <person name="Pearson M."/>
            <person name="Priest M."/>
            <person name="Roberts A."/>
            <person name="Saif S."/>
            <person name="Shea T."/>
            <person name="Shenoy N."/>
            <person name="Sisk P."/>
            <person name="Stolte C."/>
            <person name="Sykes S."/>
            <person name="Yandava C."/>
            <person name="Wortman J."/>
            <person name="Nusbaum C."/>
            <person name="Birren B."/>
        </authorList>
    </citation>
    <scope>NUCLEOTIDE SEQUENCE</scope>
    <source>
        <strain evidence="1">ATCC 64411</strain>
    </source>
</reference>
<accession>A0A0C4E5L0</accession>
<evidence type="ECO:0000313" key="2">
    <source>
        <dbReference type="EnsemblFungi" id="MAPG_07782T0"/>
    </source>
</evidence>
<reference evidence="2" key="5">
    <citation type="submission" date="2015-06" db="UniProtKB">
        <authorList>
            <consortium name="EnsemblFungi"/>
        </authorList>
    </citation>
    <scope>IDENTIFICATION</scope>
    <source>
        <strain evidence="2">ATCC 64411</strain>
    </source>
</reference>
<dbReference type="Proteomes" id="UP000011715">
    <property type="component" value="Unassembled WGS sequence"/>
</dbReference>
<dbReference type="EMBL" id="ADBL01001888">
    <property type="status" value="NOT_ANNOTATED_CDS"/>
    <property type="molecule type" value="Genomic_DNA"/>
</dbReference>
<dbReference type="AlphaFoldDB" id="A0A0C4E5L0"/>
<sequence>MPSYHLCPNFDISPPGEGHLDLGSLLYNLDDGVDYPINDEPVAIPEARISPKTGDHWHKKEGIKATLRDLRSTNNSSVWAKIFGQNGPGLALKWLWEKSDHAVLTVDEVWTRTFTPTRAHIEASVAAPEVQMYLNLQPKKQKAPIYMVTGIKVAHKAMLWTTKSRAQGLEGDASATEPQTGTGAGFRAAFKRETAAQDSFDASDDFILGIRGARSGGTGRT</sequence>